<dbReference type="EMBL" id="SCWE01000004">
    <property type="protein sequence ID" value="TDM01360.1"/>
    <property type="molecule type" value="Genomic_DNA"/>
</dbReference>
<dbReference type="PANTHER" id="PTHR43792">
    <property type="entry name" value="GNAT FAMILY, PUTATIVE (AFU_ORTHOLOGUE AFUA_3G00765)-RELATED-RELATED"/>
    <property type="match status" value="1"/>
</dbReference>
<dbReference type="OrthoDB" id="452315at2"/>
<dbReference type="InterPro" id="IPR016181">
    <property type="entry name" value="Acyl_CoA_acyltransferase"/>
</dbReference>
<proteinExistence type="predicted"/>
<dbReference type="SUPFAM" id="SSF55729">
    <property type="entry name" value="Acyl-CoA N-acyltransferases (Nat)"/>
    <property type="match status" value="1"/>
</dbReference>
<keyword evidence="2" id="KW-0808">Transferase</keyword>
<dbReference type="Gene3D" id="3.40.630.30">
    <property type="match status" value="1"/>
</dbReference>
<reference evidence="2 3" key="1">
    <citation type="submission" date="2019-01" db="EMBL/GenBank/DDBJ databases">
        <title>Draft genome sequences of the type strains of six Macrococcus species.</title>
        <authorList>
            <person name="Mazhar S."/>
            <person name="Altermann E."/>
            <person name="Hill C."/>
            <person name="Mcauliffe O."/>
        </authorList>
    </citation>
    <scope>NUCLEOTIDE SEQUENCE [LARGE SCALE GENOMIC DNA]</scope>
    <source>
        <strain evidence="2 3">CCM4809</strain>
    </source>
</reference>
<dbReference type="InterPro" id="IPR051531">
    <property type="entry name" value="N-acetyltransferase"/>
</dbReference>
<dbReference type="InterPro" id="IPR000182">
    <property type="entry name" value="GNAT_dom"/>
</dbReference>
<accession>A0A4R6BIH1</accession>
<dbReference type="Proteomes" id="UP000295328">
    <property type="component" value="Unassembled WGS sequence"/>
</dbReference>
<organism evidence="2 3">
    <name type="scientific">Macrococcus hajekii</name>
    <dbReference type="NCBI Taxonomy" id="198482"/>
    <lineage>
        <taxon>Bacteria</taxon>
        <taxon>Bacillati</taxon>
        <taxon>Bacillota</taxon>
        <taxon>Bacilli</taxon>
        <taxon>Bacillales</taxon>
        <taxon>Staphylococcaceae</taxon>
        <taxon>Macrococcus</taxon>
    </lineage>
</organism>
<dbReference type="RefSeq" id="WP_133430463.1">
    <property type="nucleotide sequence ID" value="NZ_BMCC01000004.1"/>
</dbReference>
<dbReference type="PANTHER" id="PTHR43792:SF13">
    <property type="entry name" value="ACETYLTRANSFERASE"/>
    <property type="match status" value="1"/>
</dbReference>
<feature type="domain" description="N-acetyltransferase" evidence="1">
    <location>
        <begin position="11"/>
        <end position="147"/>
    </location>
</feature>
<name>A0A4R6BIH1_9STAP</name>
<dbReference type="Pfam" id="PF13302">
    <property type="entry name" value="Acetyltransf_3"/>
    <property type="match status" value="1"/>
</dbReference>
<protein>
    <submittedName>
        <fullName evidence="2">N-acetyltransferase</fullName>
    </submittedName>
</protein>
<comment type="caution">
    <text evidence="2">The sequence shown here is derived from an EMBL/GenBank/DDBJ whole genome shotgun (WGS) entry which is preliminary data.</text>
</comment>
<evidence type="ECO:0000313" key="3">
    <source>
        <dbReference type="Proteomes" id="UP000295328"/>
    </source>
</evidence>
<dbReference type="AlphaFoldDB" id="A0A4R6BIH1"/>
<gene>
    <name evidence="2" type="ORF">ERX37_09620</name>
</gene>
<dbReference type="GO" id="GO:0016747">
    <property type="term" value="F:acyltransferase activity, transferring groups other than amino-acyl groups"/>
    <property type="evidence" value="ECO:0007669"/>
    <property type="project" value="InterPro"/>
</dbReference>
<evidence type="ECO:0000313" key="2">
    <source>
        <dbReference type="EMBL" id="TDM01360.1"/>
    </source>
</evidence>
<sequence length="147" mass="16983">MTGEKLETSRLIIRPLDAELIRELSVDHKHDRFLSHMQKLAIDPTLRGWDAWIVQLKDGTYIGDIGFKGKPNVNREIEVGYGFEEAFHGCGYATESVDALMKYITTRYPELTIKAECLIDNDASSRVLEKLGFMQVRQDDIMKYWQK</sequence>
<evidence type="ECO:0000259" key="1">
    <source>
        <dbReference type="PROSITE" id="PS51186"/>
    </source>
</evidence>
<keyword evidence="3" id="KW-1185">Reference proteome</keyword>
<dbReference type="PROSITE" id="PS51186">
    <property type="entry name" value="GNAT"/>
    <property type="match status" value="1"/>
</dbReference>